<keyword evidence="2" id="KW-0808">Transferase</keyword>
<dbReference type="RefSeq" id="WP_101647163.1">
    <property type="nucleotide sequence ID" value="NZ_PGVE01000029.1"/>
</dbReference>
<organism evidence="2 3">
    <name type="scientific">Neobacillus cucumis</name>
    <dbReference type="NCBI Taxonomy" id="1740721"/>
    <lineage>
        <taxon>Bacteria</taxon>
        <taxon>Bacillati</taxon>
        <taxon>Bacillota</taxon>
        <taxon>Bacilli</taxon>
        <taxon>Bacillales</taxon>
        <taxon>Bacillaceae</taxon>
        <taxon>Neobacillus</taxon>
    </lineage>
</organism>
<dbReference type="Pfam" id="PF08241">
    <property type="entry name" value="Methyltransf_11"/>
    <property type="match status" value="1"/>
</dbReference>
<dbReference type="PANTHER" id="PTHR43591:SF24">
    <property type="entry name" value="2-METHOXY-6-POLYPRENYL-1,4-BENZOQUINOL METHYLASE, MITOCHONDRIAL"/>
    <property type="match status" value="1"/>
</dbReference>
<dbReference type="GO" id="GO:0008757">
    <property type="term" value="F:S-adenosylmethionine-dependent methyltransferase activity"/>
    <property type="evidence" value="ECO:0007669"/>
    <property type="project" value="InterPro"/>
</dbReference>
<keyword evidence="3" id="KW-1185">Reference proteome</keyword>
<dbReference type="InterPro" id="IPR029063">
    <property type="entry name" value="SAM-dependent_MTases_sf"/>
</dbReference>
<evidence type="ECO:0000259" key="1">
    <source>
        <dbReference type="Pfam" id="PF08241"/>
    </source>
</evidence>
<feature type="domain" description="Methyltransferase type 11" evidence="1">
    <location>
        <begin position="50"/>
        <end position="139"/>
    </location>
</feature>
<evidence type="ECO:0000313" key="2">
    <source>
        <dbReference type="EMBL" id="PLS06993.1"/>
    </source>
</evidence>
<dbReference type="Proteomes" id="UP000234950">
    <property type="component" value="Unassembled WGS sequence"/>
</dbReference>
<dbReference type="AlphaFoldDB" id="A0A2N5HNA1"/>
<name>A0A2N5HNA1_9BACI</name>
<dbReference type="EMBL" id="PGVE01000029">
    <property type="protein sequence ID" value="PLS06993.1"/>
    <property type="molecule type" value="Genomic_DNA"/>
</dbReference>
<protein>
    <submittedName>
        <fullName evidence="2">SAM-dependent methyltransferase</fullName>
    </submittedName>
</protein>
<dbReference type="CDD" id="cd02440">
    <property type="entry name" value="AdoMet_MTases"/>
    <property type="match status" value="1"/>
</dbReference>
<proteinExistence type="predicted"/>
<dbReference type="PANTHER" id="PTHR43591">
    <property type="entry name" value="METHYLTRANSFERASE"/>
    <property type="match status" value="1"/>
</dbReference>
<keyword evidence="2" id="KW-0489">Methyltransferase</keyword>
<evidence type="ECO:0000313" key="3">
    <source>
        <dbReference type="Proteomes" id="UP000234950"/>
    </source>
</evidence>
<dbReference type="OrthoDB" id="323463at2"/>
<dbReference type="Gene3D" id="3.40.50.150">
    <property type="entry name" value="Vaccinia Virus protein VP39"/>
    <property type="match status" value="1"/>
</dbReference>
<dbReference type="InterPro" id="IPR013216">
    <property type="entry name" value="Methyltransf_11"/>
</dbReference>
<dbReference type="GO" id="GO:0032259">
    <property type="term" value="P:methylation"/>
    <property type="evidence" value="ECO:0007669"/>
    <property type="project" value="UniProtKB-KW"/>
</dbReference>
<dbReference type="SUPFAM" id="SSF53335">
    <property type="entry name" value="S-adenosyl-L-methionine-dependent methyltransferases"/>
    <property type="match status" value="1"/>
</dbReference>
<gene>
    <name evidence="2" type="ORF">CVD27_06945</name>
</gene>
<reference evidence="2 3" key="1">
    <citation type="submission" date="2017-11" db="EMBL/GenBank/DDBJ databases">
        <title>Comparitive Functional Genomics of Dry Heat Resistant strains isolated from the Viking Spacecraft.</title>
        <authorList>
            <person name="Seuylemezian A."/>
            <person name="Cooper K."/>
            <person name="Vaishampayan P."/>
        </authorList>
    </citation>
    <scope>NUCLEOTIDE SEQUENCE [LARGE SCALE GENOMIC DNA]</scope>
    <source>
        <strain evidence="2 3">V32-6</strain>
    </source>
</reference>
<sequence>MDNKWNKWIYRLWSPVYDSFFNAGPFLKARQKVFNNLDFHKGDKILFVVVGTGADIYQVPMELVDITAIDYSEEMLAQAKRKFSDAAITFLQMDAQNLTFSDEDFDYVIASLVLSVVPDYDRTFSEMVRVTKAHGKIIIFDKFTSQLTPLKRLIRPMIKVLGTDIGLSFEKIYENYKDNKLIIEVNQPILFGEMYRNIRIRKS</sequence>
<accession>A0A2N5HNA1</accession>
<comment type="caution">
    <text evidence="2">The sequence shown here is derived from an EMBL/GenBank/DDBJ whole genome shotgun (WGS) entry which is preliminary data.</text>
</comment>